<feature type="binding site" evidence="14">
    <location>
        <position position="75"/>
    </location>
    <ligand>
        <name>Na(+)</name>
        <dbReference type="ChEBI" id="CHEBI:29101"/>
        <note>structural</note>
    </ligand>
</feature>
<proteinExistence type="inferred from homology"/>
<dbReference type="HOGENOM" id="CLU_114342_2_3_9"/>
<dbReference type="GO" id="GO:0046872">
    <property type="term" value="F:metal ion binding"/>
    <property type="evidence" value="ECO:0007669"/>
    <property type="project" value="UniProtKB-KW"/>
</dbReference>
<keyword evidence="6 14" id="KW-1133">Transmembrane helix</keyword>
<evidence type="ECO:0000313" key="15">
    <source>
        <dbReference type="EMBL" id="BAP85026.1"/>
    </source>
</evidence>
<feature type="binding site" evidence="14">
    <location>
        <position position="78"/>
    </location>
    <ligand>
        <name>Na(+)</name>
        <dbReference type="ChEBI" id="CHEBI:29101"/>
        <note>structural</note>
    </ligand>
</feature>
<keyword evidence="8 14" id="KW-0406">Ion transport</keyword>
<evidence type="ECO:0000256" key="13">
    <source>
        <dbReference type="ARBA" id="ARBA00049940"/>
    </source>
</evidence>
<comment type="catalytic activity">
    <reaction evidence="12">
        <text>fluoride(in) = fluoride(out)</text>
        <dbReference type="Rhea" id="RHEA:76159"/>
        <dbReference type="ChEBI" id="CHEBI:17051"/>
    </reaction>
    <physiologicalReaction direction="left-to-right" evidence="12">
        <dbReference type="Rhea" id="RHEA:76160"/>
    </physiologicalReaction>
</comment>
<protein>
    <recommendedName>
        <fullName evidence="14">Fluoride-specific ion channel FluC</fullName>
    </recommendedName>
</protein>
<name>A0A0A1GX29_9LACO</name>
<feature type="transmembrane region" description="Helical" evidence="14">
    <location>
        <begin position="99"/>
        <end position="119"/>
    </location>
</feature>
<keyword evidence="2 14" id="KW-0813">Transport</keyword>
<evidence type="ECO:0000256" key="7">
    <source>
        <dbReference type="ARBA" id="ARBA00023053"/>
    </source>
</evidence>
<evidence type="ECO:0000256" key="14">
    <source>
        <dbReference type="HAMAP-Rule" id="MF_00454"/>
    </source>
</evidence>
<organism evidence="15 16">
    <name type="scientific">Paucilactobacillus hokkaidonensis JCM 18461</name>
    <dbReference type="NCBI Taxonomy" id="1291742"/>
    <lineage>
        <taxon>Bacteria</taxon>
        <taxon>Bacillati</taxon>
        <taxon>Bacillota</taxon>
        <taxon>Bacilli</taxon>
        <taxon>Lactobacillales</taxon>
        <taxon>Lactobacillaceae</taxon>
        <taxon>Paucilactobacillus</taxon>
    </lineage>
</organism>
<comment type="activity regulation">
    <text evidence="14">Na(+) is not transported, but it plays an essential structural role and its presence is essential for fluoride channel function.</text>
</comment>
<evidence type="ECO:0000256" key="4">
    <source>
        <dbReference type="ARBA" id="ARBA00022692"/>
    </source>
</evidence>
<dbReference type="PANTHER" id="PTHR28259:SF16">
    <property type="entry name" value="FLUORIDE-SPECIFIC ION CHANNEL FLUC 2"/>
    <property type="match status" value="1"/>
</dbReference>
<evidence type="ECO:0000256" key="2">
    <source>
        <dbReference type="ARBA" id="ARBA00022448"/>
    </source>
</evidence>
<comment type="function">
    <text evidence="13 14">Fluoride-specific ion channel. Important for reducing fluoride concentration in the cell, thus reducing its toxicity.</text>
</comment>
<keyword evidence="9 14" id="KW-0472">Membrane</keyword>
<dbReference type="GO" id="GO:0062054">
    <property type="term" value="F:fluoride channel activity"/>
    <property type="evidence" value="ECO:0007669"/>
    <property type="project" value="UniProtKB-UniRule"/>
</dbReference>
<keyword evidence="5 14" id="KW-0479">Metal-binding</keyword>
<evidence type="ECO:0000256" key="11">
    <source>
        <dbReference type="ARBA" id="ARBA00035120"/>
    </source>
</evidence>
<evidence type="ECO:0000256" key="12">
    <source>
        <dbReference type="ARBA" id="ARBA00035585"/>
    </source>
</evidence>
<dbReference type="GO" id="GO:0140114">
    <property type="term" value="P:cellular detoxification of fluoride"/>
    <property type="evidence" value="ECO:0007669"/>
    <property type="project" value="UniProtKB-UniRule"/>
</dbReference>
<evidence type="ECO:0000256" key="10">
    <source>
        <dbReference type="ARBA" id="ARBA00023303"/>
    </source>
</evidence>
<dbReference type="RefSeq" id="WP_041092669.1">
    <property type="nucleotide sequence ID" value="NZ_AP014680.1"/>
</dbReference>
<dbReference type="AlphaFoldDB" id="A0A0A1GX29"/>
<evidence type="ECO:0000256" key="5">
    <source>
        <dbReference type="ARBA" id="ARBA00022723"/>
    </source>
</evidence>
<comment type="subcellular location">
    <subcellularLocation>
        <location evidence="1 14">Cell membrane</location>
        <topology evidence="1 14">Multi-pass membrane protein</topology>
    </subcellularLocation>
</comment>
<dbReference type="Pfam" id="PF02537">
    <property type="entry name" value="CRCB"/>
    <property type="match status" value="1"/>
</dbReference>
<dbReference type="PANTHER" id="PTHR28259">
    <property type="entry name" value="FLUORIDE EXPORT PROTEIN 1-RELATED"/>
    <property type="match status" value="1"/>
</dbReference>
<evidence type="ECO:0000256" key="1">
    <source>
        <dbReference type="ARBA" id="ARBA00004651"/>
    </source>
</evidence>
<keyword evidence="7 14" id="KW-0915">Sodium</keyword>
<reference evidence="15 16" key="1">
    <citation type="submission" date="2014-11" db="EMBL/GenBank/DDBJ databases">
        <title>Complete genome sequence and analysis of Lactobacillus hokkaidonensis LOOC260T.</title>
        <authorList>
            <person name="Tanizawa Y."/>
            <person name="Tohno M."/>
            <person name="Kaminuma E."/>
            <person name="Nakamura Y."/>
            <person name="Arita M."/>
        </authorList>
    </citation>
    <scope>NUCLEOTIDE SEQUENCE [LARGE SCALE GENOMIC DNA]</scope>
    <source>
        <strain evidence="15 16">LOOC260</strain>
    </source>
</reference>
<evidence type="ECO:0000256" key="3">
    <source>
        <dbReference type="ARBA" id="ARBA00022475"/>
    </source>
</evidence>
<keyword evidence="10 14" id="KW-0407">Ion channel</keyword>
<sequence length="120" mass="13463">MSFPLTLLIGFTAGLGACARLLIMELFKKSDFWQKLQFPVSTFLINIVGTLTLSFIFWHFQPSWINKFITTGFIGGFTTFSTFNNEIIILWHSHHYATGISYGIATYVTGIAAALAGMWL</sequence>
<accession>A0A0A1GX29</accession>
<evidence type="ECO:0000256" key="8">
    <source>
        <dbReference type="ARBA" id="ARBA00023065"/>
    </source>
</evidence>
<feature type="transmembrane region" description="Helical" evidence="14">
    <location>
        <begin position="43"/>
        <end position="60"/>
    </location>
</feature>
<keyword evidence="3 14" id="KW-1003">Cell membrane</keyword>
<dbReference type="Proteomes" id="UP000031620">
    <property type="component" value="Chromosome"/>
</dbReference>
<dbReference type="HAMAP" id="MF_00454">
    <property type="entry name" value="FluC"/>
    <property type="match status" value="1"/>
</dbReference>
<evidence type="ECO:0000313" key="16">
    <source>
        <dbReference type="Proteomes" id="UP000031620"/>
    </source>
</evidence>
<gene>
    <name evidence="14 15" type="primary">crcB</name>
    <name evidence="14" type="synonym">fluC</name>
    <name evidence="15" type="ORF">LOOC260_104620</name>
</gene>
<feature type="transmembrane region" description="Helical" evidence="14">
    <location>
        <begin position="72"/>
        <end position="93"/>
    </location>
</feature>
<dbReference type="EMBL" id="AP014680">
    <property type="protein sequence ID" value="BAP85026.1"/>
    <property type="molecule type" value="Genomic_DNA"/>
</dbReference>
<evidence type="ECO:0000256" key="6">
    <source>
        <dbReference type="ARBA" id="ARBA00022989"/>
    </source>
</evidence>
<evidence type="ECO:0000256" key="9">
    <source>
        <dbReference type="ARBA" id="ARBA00023136"/>
    </source>
</evidence>
<dbReference type="InterPro" id="IPR003691">
    <property type="entry name" value="FluC"/>
</dbReference>
<comment type="similarity">
    <text evidence="11 14">Belongs to the fluoride channel Fluc/FEX (TC 1.A.43) family.</text>
</comment>
<dbReference type="KEGG" id="lho:LOOC260_104620"/>
<keyword evidence="4 14" id="KW-0812">Transmembrane</keyword>
<dbReference type="GO" id="GO:0005886">
    <property type="term" value="C:plasma membrane"/>
    <property type="evidence" value="ECO:0007669"/>
    <property type="project" value="UniProtKB-SubCell"/>
</dbReference>